<dbReference type="PROSITE" id="PS51462">
    <property type="entry name" value="NUDIX"/>
    <property type="match status" value="1"/>
</dbReference>
<evidence type="ECO:0000259" key="8">
    <source>
        <dbReference type="PROSITE" id="PS51462"/>
    </source>
</evidence>
<name>A0A518DMF5_9BACT</name>
<comment type="catalytic activity">
    <reaction evidence="1">
        <text>GDP-alpha-D-mannose + H2O = alpha-D-mannose 1-phosphate + GMP + 2 H(+)</text>
        <dbReference type="Rhea" id="RHEA:27978"/>
        <dbReference type="ChEBI" id="CHEBI:15377"/>
        <dbReference type="ChEBI" id="CHEBI:15378"/>
        <dbReference type="ChEBI" id="CHEBI:57527"/>
        <dbReference type="ChEBI" id="CHEBI:58115"/>
        <dbReference type="ChEBI" id="CHEBI:58409"/>
    </reaction>
</comment>
<accession>A0A518DMF5</accession>
<dbReference type="SUPFAM" id="SSF55811">
    <property type="entry name" value="Nudix"/>
    <property type="match status" value="1"/>
</dbReference>
<evidence type="ECO:0000256" key="5">
    <source>
        <dbReference type="ARBA" id="ARBA00022801"/>
    </source>
</evidence>
<dbReference type="Pfam" id="PF00293">
    <property type="entry name" value="NUDIX"/>
    <property type="match status" value="1"/>
</dbReference>
<evidence type="ECO:0000256" key="7">
    <source>
        <dbReference type="ARBA" id="ARBA00032272"/>
    </source>
</evidence>
<dbReference type="InterPro" id="IPR015797">
    <property type="entry name" value="NUDIX_hydrolase-like_dom_sf"/>
</dbReference>
<dbReference type="GO" id="GO:0019693">
    <property type="term" value="P:ribose phosphate metabolic process"/>
    <property type="evidence" value="ECO:0007669"/>
    <property type="project" value="TreeGrafter"/>
</dbReference>
<dbReference type="GO" id="GO:0006753">
    <property type="term" value="P:nucleoside phosphate metabolic process"/>
    <property type="evidence" value="ECO:0007669"/>
    <property type="project" value="TreeGrafter"/>
</dbReference>
<organism evidence="9 10">
    <name type="scientific">Lignipirellula cremea</name>
    <dbReference type="NCBI Taxonomy" id="2528010"/>
    <lineage>
        <taxon>Bacteria</taxon>
        <taxon>Pseudomonadati</taxon>
        <taxon>Planctomycetota</taxon>
        <taxon>Planctomycetia</taxon>
        <taxon>Pirellulales</taxon>
        <taxon>Pirellulaceae</taxon>
        <taxon>Lignipirellula</taxon>
    </lineage>
</organism>
<evidence type="ECO:0000256" key="6">
    <source>
        <dbReference type="ARBA" id="ARBA00032162"/>
    </source>
</evidence>
<evidence type="ECO:0000256" key="4">
    <source>
        <dbReference type="ARBA" id="ARBA00016377"/>
    </source>
</evidence>
<comment type="similarity">
    <text evidence="3">Belongs to the Nudix hydrolase family. NudK subfamily.</text>
</comment>
<dbReference type="GO" id="GO:0005829">
    <property type="term" value="C:cytosol"/>
    <property type="evidence" value="ECO:0007669"/>
    <property type="project" value="TreeGrafter"/>
</dbReference>
<protein>
    <recommendedName>
        <fullName evidence="4">GDP-mannose pyrophosphatase</fullName>
    </recommendedName>
    <alternativeName>
        <fullName evidence="6">GDP-mannose hydrolase</fullName>
    </alternativeName>
    <alternativeName>
        <fullName evidence="7">GDPMK</fullName>
    </alternativeName>
</protein>
<dbReference type="PANTHER" id="PTHR11839:SF18">
    <property type="entry name" value="NUDIX HYDROLASE DOMAIN-CONTAINING PROTEIN"/>
    <property type="match status" value="1"/>
</dbReference>
<feature type="domain" description="Nudix hydrolase" evidence="8">
    <location>
        <begin position="27"/>
        <end position="159"/>
    </location>
</feature>
<dbReference type="RefSeq" id="WP_145049464.1">
    <property type="nucleotide sequence ID" value="NZ_CP036433.1"/>
</dbReference>
<keyword evidence="10" id="KW-1185">Reference proteome</keyword>
<dbReference type="AlphaFoldDB" id="A0A518DMF5"/>
<evidence type="ECO:0000256" key="1">
    <source>
        <dbReference type="ARBA" id="ARBA00000847"/>
    </source>
</evidence>
<evidence type="ECO:0000313" key="10">
    <source>
        <dbReference type="Proteomes" id="UP000317648"/>
    </source>
</evidence>
<dbReference type="GO" id="GO:0016787">
    <property type="term" value="F:hydrolase activity"/>
    <property type="evidence" value="ECO:0007669"/>
    <property type="project" value="UniProtKB-KW"/>
</dbReference>
<dbReference type="Gene3D" id="3.90.79.10">
    <property type="entry name" value="Nucleoside Triphosphate Pyrophosphohydrolase"/>
    <property type="match status" value="1"/>
</dbReference>
<sequence length="180" mass="19351">MSDADLKILAETPYLRMVERGGWAFVQRHNATGVVLVVAVTSDDKLLLVEQYRAPLDARCIEFPAGMAGDTPEAAGEPLAAAARRELIEETGYDAASFEEVYAGPASAGLTDERVTFFLARGLTRVSAGGGVDGEEITLHEIPLTEVRGWLQEQMASGREVGIRIFAGLHFLHQAGVVIP</sequence>
<comment type="cofactor">
    <cofactor evidence="2">
        <name>Mg(2+)</name>
        <dbReference type="ChEBI" id="CHEBI:18420"/>
    </cofactor>
</comment>
<keyword evidence="5 9" id="KW-0378">Hydrolase</keyword>
<gene>
    <name evidence="9" type="primary">nudF_1</name>
    <name evidence="9" type="ORF">Pla8534_07940</name>
</gene>
<reference evidence="9 10" key="1">
    <citation type="submission" date="2019-02" db="EMBL/GenBank/DDBJ databases">
        <title>Deep-cultivation of Planctomycetes and their phenomic and genomic characterization uncovers novel biology.</title>
        <authorList>
            <person name="Wiegand S."/>
            <person name="Jogler M."/>
            <person name="Boedeker C."/>
            <person name="Pinto D."/>
            <person name="Vollmers J."/>
            <person name="Rivas-Marin E."/>
            <person name="Kohn T."/>
            <person name="Peeters S.H."/>
            <person name="Heuer A."/>
            <person name="Rast P."/>
            <person name="Oberbeckmann S."/>
            <person name="Bunk B."/>
            <person name="Jeske O."/>
            <person name="Meyerdierks A."/>
            <person name="Storesund J.E."/>
            <person name="Kallscheuer N."/>
            <person name="Luecker S."/>
            <person name="Lage O.M."/>
            <person name="Pohl T."/>
            <person name="Merkel B.J."/>
            <person name="Hornburger P."/>
            <person name="Mueller R.-W."/>
            <person name="Bruemmer F."/>
            <person name="Labrenz M."/>
            <person name="Spormann A.M."/>
            <person name="Op den Camp H."/>
            <person name="Overmann J."/>
            <person name="Amann R."/>
            <person name="Jetten M.S.M."/>
            <person name="Mascher T."/>
            <person name="Medema M.H."/>
            <person name="Devos D.P."/>
            <person name="Kaster A.-K."/>
            <person name="Ovreas L."/>
            <person name="Rohde M."/>
            <person name="Galperin M.Y."/>
            <person name="Jogler C."/>
        </authorList>
    </citation>
    <scope>NUCLEOTIDE SEQUENCE [LARGE SCALE GENOMIC DNA]</scope>
    <source>
        <strain evidence="9 10">Pla85_3_4</strain>
    </source>
</reference>
<dbReference type="InterPro" id="IPR000086">
    <property type="entry name" value="NUDIX_hydrolase_dom"/>
</dbReference>
<dbReference type="KEGG" id="lcre:Pla8534_07940"/>
<dbReference type="OrthoDB" id="9794310at2"/>
<evidence type="ECO:0000256" key="3">
    <source>
        <dbReference type="ARBA" id="ARBA00007275"/>
    </source>
</evidence>
<dbReference type="PANTHER" id="PTHR11839">
    <property type="entry name" value="UDP/ADP-SUGAR PYROPHOSPHATASE"/>
    <property type="match status" value="1"/>
</dbReference>
<dbReference type="Proteomes" id="UP000317648">
    <property type="component" value="Chromosome"/>
</dbReference>
<dbReference type="EMBL" id="CP036433">
    <property type="protein sequence ID" value="QDU93019.1"/>
    <property type="molecule type" value="Genomic_DNA"/>
</dbReference>
<evidence type="ECO:0000313" key="9">
    <source>
        <dbReference type="EMBL" id="QDU93019.1"/>
    </source>
</evidence>
<proteinExistence type="inferred from homology"/>
<dbReference type="CDD" id="cd03424">
    <property type="entry name" value="NUDIX_ADPRase_Nudt5_UGPPase_Nudt14"/>
    <property type="match status" value="1"/>
</dbReference>
<evidence type="ECO:0000256" key="2">
    <source>
        <dbReference type="ARBA" id="ARBA00001946"/>
    </source>
</evidence>